<dbReference type="RefSeq" id="WP_247029070.1">
    <property type="nucleotide sequence ID" value="NZ_JALKCH010000006.1"/>
</dbReference>
<feature type="region of interest" description="Disordered" evidence="1">
    <location>
        <begin position="1"/>
        <end position="25"/>
    </location>
</feature>
<dbReference type="Proteomes" id="UP001203284">
    <property type="component" value="Unassembled WGS sequence"/>
</dbReference>
<name>A0ABT0DBW2_9HYPH</name>
<feature type="compositionally biased region" description="Basic and acidic residues" evidence="1">
    <location>
        <begin position="1"/>
        <end position="13"/>
    </location>
</feature>
<evidence type="ECO:0008006" key="4">
    <source>
        <dbReference type="Google" id="ProtNLM"/>
    </source>
</evidence>
<dbReference type="EMBL" id="JALKCH010000006">
    <property type="protein sequence ID" value="MCK0197359.1"/>
    <property type="molecule type" value="Genomic_DNA"/>
</dbReference>
<reference evidence="2 3" key="1">
    <citation type="submission" date="2022-04" db="EMBL/GenBank/DDBJ databases">
        <authorList>
            <person name="Grouzdev D.S."/>
            <person name="Pantiukh K.S."/>
            <person name="Krutkina M.S."/>
        </authorList>
    </citation>
    <scope>NUCLEOTIDE SEQUENCE [LARGE SCALE GENOMIC DNA]</scope>
    <source>
        <strain evidence="2 3">6x-1</strain>
    </source>
</reference>
<evidence type="ECO:0000313" key="2">
    <source>
        <dbReference type="EMBL" id="MCK0197359.1"/>
    </source>
</evidence>
<accession>A0ABT0DBW2</accession>
<comment type="caution">
    <text evidence="2">The sequence shown here is derived from an EMBL/GenBank/DDBJ whole genome shotgun (WGS) entry which is preliminary data.</text>
</comment>
<evidence type="ECO:0000313" key="3">
    <source>
        <dbReference type="Proteomes" id="UP001203284"/>
    </source>
</evidence>
<keyword evidence="3" id="KW-1185">Reference proteome</keyword>
<evidence type="ECO:0000256" key="1">
    <source>
        <dbReference type="SAM" id="MobiDB-lite"/>
    </source>
</evidence>
<protein>
    <recommendedName>
        <fullName evidence="4">XRE family transcriptional regulator</fullName>
    </recommendedName>
</protein>
<gene>
    <name evidence="2" type="ORF">MWN34_10590</name>
</gene>
<proteinExistence type="predicted"/>
<sequence>MSLTDKNRNDRSQNGKNVPGQRLGSGGFAAAISRALREEFGMTGAAVKTISVLTTANERAVKNWLSGKNGPSGEFLILLCRHSDRVMEAVLILTGRADLVMNKSLIDAKRKLREMLAIIDRMD</sequence>
<organism evidence="2 3">
    <name type="scientific">Ancylobacter crimeensis</name>
    <dbReference type="NCBI Taxonomy" id="2579147"/>
    <lineage>
        <taxon>Bacteria</taxon>
        <taxon>Pseudomonadati</taxon>
        <taxon>Pseudomonadota</taxon>
        <taxon>Alphaproteobacteria</taxon>
        <taxon>Hyphomicrobiales</taxon>
        <taxon>Xanthobacteraceae</taxon>
        <taxon>Ancylobacter</taxon>
    </lineage>
</organism>